<evidence type="ECO:0000313" key="3">
    <source>
        <dbReference type="EMBL" id="STM21275.1"/>
    </source>
</evidence>
<dbReference type="EMBL" id="UARW01000010">
    <property type="protein sequence ID" value="SQD00553.1"/>
    <property type="molecule type" value="Genomic_DNA"/>
</dbReference>
<dbReference type="EMBL" id="UGFE01000002">
    <property type="protein sequence ID" value="STM21275.1"/>
    <property type="molecule type" value="Genomic_DNA"/>
</dbReference>
<evidence type="ECO:0000313" key="2">
    <source>
        <dbReference type="EMBL" id="STL02319.1"/>
    </source>
</evidence>
<evidence type="ECO:0000313" key="5">
    <source>
        <dbReference type="Proteomes" id="UP000250991"/>
    </source>
</evidence>
<dbReference type="EMBL" id="UGEB01000001">
    <property type="protein sequence ID" value="STL02319.1"/>
    <property type="molecule type" value="Genomic_DNA"/>
</dbReference>
<evidence type="ECO:0000313" key="1">
    <source>
        <dbReference type="EMBL" id="SQD00553.1"/>
    </source>
</evidence>
<dbReference type="Proteomes" id="UP000254718">
    <property type="component" value="Unassembled WGS sequence"/>
</dbReference>
<name>A0A2X2ZM46_ECOLX</name>
<gene>
    <name evidence="1" type="ORF">NCTC8009_00950</name>
    <name evidence="2" type="ORF">NCTC8179_05515</name>
    <name evidence="4" type="ORF">NCTC8179_07048</name>
    <name evidence="3" type="ORF">NCTC8333_00101</name>
</gene>
<organism evidence="3 6">
    <name type="scientific">Escherichia coli</name>
    <dbReference type="NCBI Taxonomy" id="562"/>
    <lineage>
        <taxon>Bacteria</taxon>
        <taxon>Pseudomonadati</taxon>
        <taxon>Pseudomonadota</taxon>
        <taxon>Gammaproteobacteria</taxon>
        <taxon>Enterobacterales</taxon>
        <taxon>Enterobacteriaceae</taxon>
        <taxon>Escherichia</taxon>
    </lineage>
</organism>
<accession>A0A2X2ZM46</accession>
<evidence type="ECO:0000313" key="6">
    <source>
        <dbReference type="Proteomes" id="UP000254718"/>
    </source>
</evidence>
<protein>
    <submittedName>
        <fullName evidence="3">Uncharacterized protein</fullName>
    </submittedName>
</protein>
<reference evidence="5 6" key="1">
    <citation type="submission" date="2018-06" db="EMBL/GenBank/DDBJ databases">
        <authorList>
            <consortium name="Pathogen Informatics"/>
            <person name="Doyle S."/>
        </authorList>
    </citation>
    <scope>NUCLEOTIDE SEQUENCE [LARGE SCALE GENOMIC DNA]</scope>
    <source>
        <strain evidence="1 5">NCTC8009</strain>
        <strain evidence="2 7">NCTC8179</strain>
        <strain evidence="3 6">NCTC8333</strain>
    </source>
</reference>
<dbReference type="AlphaFoldDB" id="A0A2X2ZM46"/>
<proteinExistence type="predicted"/>
<dbReference type="EMBL" id="UGEB01000004">
    <property type="protein sequence ID" value="STO41433.1"/>
    <property type="molecule type" value="Genomic_DNA"/>
</dbReference>
<dbReference type="Proteomes" id="UP000255543">
    <property type="component" value="Unassembled WGS sequence"/>
</dbReference>
<sequence length="29" mass="3094">MGEKVHFWHGLKCHAARAACALVGENGAE</sequence>
<evidence type="ECO:0000313" key="7">
    <source>
        <dbReference type="Proteomes" id="UP000255543"/>
    </source>
</evidence>
<evidence type="ECO:0000313" key="4">
    <source>
        <dbReference type="EMBL" id="STO41433.1"/>
    </source>
</evidence>
<dbReference type="Proteomes" id="UP000250991">
    <property type="component" value="Unassembled WGS sequence"/>
</dbReference>